<organism evidence="1 2">
    <name type="scientific">Microtetraspora malaysiensis</name>
    <dbReference type="NCBI Taxonomy" id="161358"/>
    <lineage>
        <taxon>Bacteria</taxon>
        <taxon>Bacillati</taxon>
        <taxon>Actinomycetota</taxon>
        <taxon>Actinomycetes</taxon>
        <taxon>Streptosporangiales</taxon>
        <taxon>Streptosporangiaceae</taxon>
        <taxon>Microtetraspora</taxon>
    </lineage>
</organism>
<reference evidence="1 2" key="1">
    <citation type="submission" date="2024-10" db="EMBL/GenBank/DDBJ databases">
        <title>The Natural Products Discovery Center: Release of the First 8490 Sequenced Strains for Exploring Actinobacteria Biosynthetic Diversity.</title>
        <authorList>
            <person name="Kalkreuter E."/>
            <person name="Kautsar S.A."/>
            <person name="Yang D."/>
            <person name="Bader C.D."/>
            <person name="Teijaro C.N."/>
            <person name="Fluegel L."/>
            <person name="Davis C.M."/>
            <person name="Simpson J.R."/>
            <person name="Lauterbach L."/>
            <person name="Steele A.D."/>
            <person name="Gui C."/>
            <person name="Meng S."/>
            <person name="Li G."/>
            <person name="Viehrig K."/>
            <person name="Ye F."/>
            <person name="Su P."/>
            <person name="Kiefer A.F."/>
            <person name="Nichols A."/>
            <person name="Cepeda A.J."/>
            <person name="Yan W."/>
            <person name="Fan B."/>
            <person name="Jiang Y."/>
            <person name="Adhikari A."/>
            <person name="Zheng C.-J."/>
            <person name="Schuster L."/>
            <person name="Cowan T.M."/>
            <person name="Smanski M.J."/>
            <person name="Chevrette M.G."/>
            <person name="De Carvalho L.P.S."/>
            <person name="Shen B."/>
        </authorList>
    </citation>
    <scope>NUCLEOTIDE SEQUENCE [LARGE SCALE GENOMIC DNA]</scope>
    <source>
        <strain evidence="1 2">NPDC002173</strain>
    </source>
</reference>
<proteinExistence type="predicted"/>
<gene>
    <name evidence="1" type="ORF">ACFYXI_04895</name>
</gene>
<sequence length="64" mass="7493">MLGLPRPFVARLLNEEEIPSQHQPGSRHRLVRLADVLEFQVRRERRNEGHRRVVEVAEEADLPS</sequence>
<evidence type="ECO:0000313" key="1">
    <source>
        <dbReference type="EMBL" id="MFF3664913.1"/>
    </source>
</evidence>
<keyword evidence="2" id="KW-1185">Reference proteome</keyword>
<protein>
    <recommendedName>
        <fullName evidence="3">Helix-turn-helix domain-containing protein</fullName>
    </recommendedName>
</protein>
<accession>A0ABW6SKX8</accession>
<dbReference type="Proteomes" id="UP001602013">
    <property type="component" value="Unassembled WGS sequence"/>
</dbReference>
<dbReference type="EMBL" id="JBIASD010000002">
    <property type="protein sequence ID" value="MFF3664913.1"/>
    <property type="molecule type" value="Genomic_DNA"/>
</dbReference>
<evidence type="ECO:0008006" key="3">
    <source>
        <dbReference type="Google" id="ProtNLM"/>
    </source>
</evidence>
<comment type="caution">
    <text evidence="1">The sequence shown here is derived from an EMBL/GenBank/DDBJ whole genome shotgun (WGS) entry which is preliminary data.</text>
</comment>
<dbReference type="RefSeq" id="WP_387408939.1">
    <property type="nucleotide sequence ID" value="NZ_JBIASD010000002.1"/>
</dbReference>
<name>A0ABW6SKX8_9ACTN</name>
<evidence type="ECO:0000313" key="2">
    <source>
        <dbReference type="Proteomes" id="UP001602013"/>
    </source>
</evidence>